<accession>A0A5M8QQR8</accession>
<dbReference type="Proteomes" id="UP000323221">
    <property type="component" value="Unassembled WGS sequence"/>
</dbReference>
<keyword evidence="2 5" id="KW-0812">Transmembrane</keyword>
<keyword evidence="4 5" id="KW-0472">Membrane</keyword>
<evidence type="ECO:0000256" key="1">
    <source>
        <dbReference type="ARBA" id="ARBA00004141"/>
    </source>
</evidence>
<feature type="transmembrane region" description="Helical" evidence="5">
    <location>
        <begin position="191"/>
        <end position="209"/>
    </location>
</feature>
<name>A0A5M8QQR8_9MICO</name>
<protein>
    <submittedName>
        <fullName evidence="7">Cation transporter</fullName>
    </submittedName>
</protein>
<dbReference type="InterPro" id="IPR027469">
    <property type="entry name" value="Cation_efflux_TMD_sf"/>
</dbReference>
<keyword evidence="3 5" id="KW-1133">Transmembrane helix</keyword>
<comment type="subcellular location">
    <subcellularLocation>
        <location evidence="1">Membrane</location>
        <topology evidence="1">Multi-pass membrane protein</topology>
    </subcellularLocation>
</comment>
<dbReference type="Gene3D" id="1.20.1510.10">
    <property type="entry name" value="Cation efflux protein transmembrane domain"/>
    <property type="match status" value="1"/>
</dbReference>
<feature type="transmembrane region" description="Helical" evidence="5">
    <location>
        <begin position="168"/>
        <end position="185"/>
    </location>
</feature>
<dbReference type="SUPFAM" id="SSF161111">
    <property type="entry name" value="Cation efflux protein transmembrane domain-like"/>
    <property type="match status" value="1"/>
</dbReference>
<dbReference type="OrthoDB" id="3254729at2"/>
<evidence type="ECO:0000256" key="5">
    <source>
        <dbReference type="SAM" id="Phobius"/>
    </source>
</evidence>
<reference evidence="7 8" key="1">
    <citation type="submission" date="2019-08" db="EMBL/GenBank/DDBJ databases">
        <title>Agrococcus lahaulensis sp. nov., isolated from a cold desert of the Indian Himalayas.</title>
        <authorList>
            <person name="Qu J.H."/>
        </authorList>
    </citation>
    <scope>NUCLEOTIDE SEQUENCE [LARGE SCALE GENOMIC DNA]</scope>
    <source>
        <strain evidence="7 8">NS18</strain>
    </source>
</reference>
<dbReference type="GO" id="GO:0016020">
    <property type="term" value="C:membrane"/>
    <property type="evidence" value="ECO:0007669"/>
    <property type="project" value="UniProtKB-SubCell"/>
</dbReference>
<dbReference type="AlphaFoldDB" id="A0A5M8QQR8"/>
<evidence type="ECO:0000256" key="4">
    <source>
        <dbReference type="ARBA" id="ARBA00023136"/>
    </source>
</evidence>
<gene>
    <name evidence="7" type="ORF">FQ330_01970</name>
</gene>
<feature type="transmembrane region" description="Helical" evidence="5">
    <location>
        <begin position="125"/>
        <end position="147"/>
    </location>
</feature>
<dbReference type="InterPro" id="IPR058533">
    <property type="entry name" value="Cation_efflux_TM"/>
</dbReference>
<dbReference type="GO" id="GO:0008324">
    <property type="term" value="F:monoatomic cation transmembrane transporter activity"/>
    <property type="evidence" value="ECO:0007669"/>
    <property type="project" value="InterPro"/>
</dbReference>
<evidence type="ECO:0000259" key="6">
    <source>
        <dbReference type="Pfam" id="PF01545"/>
    </source>
</evidence>
<dbReference type="EMBL" id="VOIR01000011">
    <property type="protein sequence ID" value="KAA6436532.1"/>
    <property type="molecule type" value="Genomic_DNA"/>
</dbReference>
<evidence type="ECO:0000256" key="3">
    <source>
        <dbReference type="ARBA" id="ARBA00022989"/>
    </source>
</evidence>
<feature type="domain" description="Cation efflux protein transmembrane" evidence="6">
    <location>
        <begin position="98"/>
        <end position="208"/>
    </location>
</feature>
<proteinExistence type="predicted"/>
<keyword evidence="8" id="KW-1185">Reference proteome</keyword>
<feature type="transmembrane region" description="Helical" evidence="5">
    <location>
        <begin position="93"/>
        <end position="113"/>
    </location>
</feature>
<dbReference type="Pfam" id="PF01545">
    <property type="entry name" value="Cation_efflux"/>
    <property type="match status" value="1"/>
</dbReference>
<sequence>MWGLAGSNDTRWCVSPHLYQQESPGCDSRRGTTRKRLWRAAADSCARLPKSSPRHADGDLQRCGSRAARVPPDALSHPRRYVRPPTSDATRALAGRAMALLILIPAAVAAWQVVQKALEPVPPDVLALVATAGGAVVVNLVSALLLSRHRTTAGSIGRAAFLSARNDVLVNVAIIAMGLVTWLTRSGWPDVVLGVVIVAIALHAAWEVWEAAGEERLLAKQLPRA</sequence>
<evidence type="ECO:0000256" key="2">
    <source>
        <dbReference type="ARBA" id="ARBA00022692"/>
    </source>
</evidence>
<organism evidence="7 8">
    <name type="scientific">Agrococcus sediminis</name>
    <dbReference type="NCBI Taxonomy" id="2599924"/>
    <lineage>
        <taxon>Bacteria</taxon>
        <taxon>Bacillati</taxon>
        <taxon>Actinomycetota</taxon>
        <taxon>Actinomycetes</taxon>
        <taxon>Micrococcales</taxon>
        <taxon>Microbacteriaceae</taxon>
        <taxon>Agrococcus</taxon>
    </lineage>
</organism>
<evidence type="ECO:0000313" key="7">
    <source>
        <dbReference type="EMBL" id="KAA6436532.1"/>
    </source>
</evidence>
<evidence type="ECO:0000313" key="8">
    <source>
        <dbReference type="Proteomes" id="UP000323221"/>
    </source>
</evidence>
<comment type="caution">
    <text evidence="7">The sequence shown here is derived from an EMBL/GenBank/DDBJ whole genome shotgun (WGS) entry which is preliminary data.</text>
</comment>